<sequence>MKLSFEILISCLMISTTLALPSRILSAVSSMPKQSLSTKRFNFGFSKYRKGNVAVTNELGNTFYGKTIRRGDSVYVKPNGESKYSRIDTDPNGQLYLNRDNNIGAWQRKFMKHGTSVMLGGAVLGTFVAAGLTGGNNNKATGEQTTTSITPSLASSTLGTTNLNDPYLASSYNSNSLLSSASNSIPSSIPTSYSNAGAAVSPSTHTP</sequence>
<accession>A0A4P9YMX5</accession>
<feature type="chain" id="PRO_5020612726" evidence="2">
    <location>
        <begin position="20"/>
        <end position="207"/>
    </location>
</feature>
<evidence type="ECO:0000313" key="3">
    <source>
        <dbReference type="EMBL" id="RKP20828.1"/>
    </source>
</evidence>
<reference evidence="4" key="1">
    <citation type="journal article" date="2018" name="Nat. Microbiol.">
        <title>Leveraging single-cell genomics to expand the fungal tree of life.</title>
        <authorList>
            <person name="Ahrendt S.R."/>
            <person name="Quandt C.A."/>
            <person name="Ciobanu D."/>
            <person name="Clum A."/>
            <person name="Salamov A."/>
            <person name="Andreopoulos B."/>
            <person name="Cheng J.F."/>
            <person name="Woyke T."/>
            <person name="Pelin A."/>
            <person name="Henrissat B."/>
            <person name="Reynolds N.K."/>
            <person name="Benny G.L."/>
            <person name="Smith M.E."/>
            <person name="James T.Y."/>
            <person name="Grigoriev I.V."/>
        </authorList>
    </citation>
    <scope>NUCLEOTIDE SEQUENCE [LARGE SCALE GENOMIC DNA]</scope>
    <source>
        <strain evidence="4">CSF55</strain>
    </source>
</reference>
<evidence type="ECO:0000313" key="4">
    <source>
        <dbReference type="Proteomes" id="UP000281549"/>
    </source>
</evidence>
<dbReference type="EMBL" id="ML005017">
    <property type="protein sequence ID" value="RKP20828.1"/>
    <property type="molecule type" value="Genomic_DNA"/>
</dbReference>
<name>A0A4P9YMX5_ROZAC</name>
<evidence type="ECO:0000256" key="2">
    <source>
        <dbReference type="SAM" id="SignalP"/>
    </source>
</evidence>
<feature type="signal peptide" evidence="2">
    <location>
        <begin position="1"/>
        <end position="19"/>
    </location>
</feature>
<feature type="region of interest" description="Disordered" evidence="1">
    <location>
        <begin position="187"/>
        <end position="207"/>
    </location>
</feature>
<dbReference type="Proteomes" id="UP000281549">
    <property type="component" value="Unassembled WGS sequence"/>
</dbReference>
<gene>
    <name evidence="3" type="ORF">ROZALSC1DRAFT_21060</name>
</gene>
<proteinExistence type="predicted"/>
<protein>
    <submittedName>
        <fullName evidence="3">Uncharacterized protein</fullName>
    </submittedName>
</protein>
<evidence type="ECO:0000256" key="1">
    <source>
        <dbReference type="SAM" id="MobiDB-lite"/>
    </source>
</evidence>
<dbReference type="AlphaFoldDB" id="A0A4P9YMX5"/>
<feature type="region of interest" description="Disordered" evidence="1">
    <location>
        <begin position="134"/>
        <end position="156"/>
    </location>
</feature>
<keyword evidence="2" id="KW-0732">Signal</keyword>
<feature type="compositionally biased region" description="Polar residues" evidence="1">
    <location>
        <begin position="135"/>
        <end position="156"/>
    </location>
</feature>
<organism evidence="3 4">
    <name type="scientific">Rozella allomycis (strain CSF55)</name>
    <dbReference type="NCBI Taxonomy" id="988480"/>
    <lineage>
        <taxon>Eukaryota</taxon>
        <taxon>Fungi</taxon>
        <taxon>Fungi incertae sedis</taxon>
        <taxon>Cryptomycota</taxon>
        <taxon>Cryptomycota incertae sedis</taxon>
        <taxon>Rozella</taxon>
    </lineage>
</organism>